<evidence type="ECO:0008006" key="3">
    <source>
        <dbReference type="Google" id="ProtNLM"/>
    </source>
</evidence>
<dbReference type="NCBIfam" id="NF033559">
    <property type="entry name" value="transpos_IS1634"/>
    <property type="match status" value="1"/>
</dbReference>
<organism evidence="1 2">
    <name type="scientific">Lentzea flava</name>
    <dbReference type="NCBI Taxonomy" id="103732"/>
    <lineage>
        <taxon>Bacteria</taxon>
        <taxon>Bacillati</taxon>
        <taxon>Actinomycetota</taxon>
        <taxon>Actinomycetes</taxon>
        <taxon>Pseudonocardiales</taxon>
        <taxon>Pseudonocardiaceae</taxon>
        <taxon>Lentzea</taxon>
    </lineage>
</organism>
<accession>A0ABQ2VKI7</accession>
<dbReference type="EMBL" id="BMRE01000140">
    <property type="protein sequence ID" value="GGU88418.1"/>
    <property type="molecule type" value="Genomic_DNA"/>
</dbReference>
<dbReference type="InterPro" id="IPR047654">
    <property type="entry name" value="IS1634_transpos"/>
</dbReference>
<keyword evidence="2" id="KW-1185">Reference proteome</keyword>
<comment type="caution">
    <text evidence="1">The sequence shown here is derived from an EMBL/GenBank/DDBJ whole genome shotgun (WGS) entry which is preliminary data.</text>
</comment>
<dbReference type="RefSeq" id="WP_229813572.1">
    <property type="nucleotide sequence ID" value="NZ_BMRE01000140.1"/>
</dbReference>
<proteinExistence type="predicted"/>
<sequence>MAYVRTVKTASGARAVQIVHSSRKGSRDIEHIGSAHDDVELELLKAAARQRLAVGQGELDLGLDAPPEVGGPLPITASRMGHLWDALSSVYDTLGFADAADGDDVFRQLVLARIIEPTSKLDSLRVLEEVGIASVSYRTLKRRLPGYAKDEWRERLAALCAYHVGLGPATLLLYDVTTLYFETDTGDGFRESGFSKERRLEPQITVGLLTDAAGFPLMVNAFEGNTAGTTTMLPTIKAFMAAHRLTDVVVVADAGMISEKNM</sequence>
<dbReference type="Proteomes" id="UP000649573">
    <property type="component" value="Unassembled WGS sequence"/>
</dbReference>
<name>A0ABQ2VKI7_9PSEU</name>
<reference evidence="2" key="1">
    <citation type="journal article" date="2019" name="Int. J. Syst. Evol. Microbiol.">
        <title>The Global Catalogue of Microorganisms (GCM) 10K type strain sequencing project: providing services to taxonomists for standard genome sequencing and annotation.</title>
        <authorList>
            <consortium name="The Broad Institute Genomics Platform"/>
            <consortium name="The Broad Institute Genome Sequencing Center for Infectious Disease"/>
            <person name="Wu L."/>
            <person name="Ma J."/>
        </authorList>
    </citation>
    <scope>NUCLEOTIDE SEQUENCE [LARGE SCALE GENOMIC DNA]</scope>
    <source>
        <strain evidence="2">JCM 3296</strain>
    </source>
</reference>
<protein>
    <recommendedName>
        <fullName evidence="3">Transposase DDE domain-containing protein</fullName>
    </recommendedName>
</protein>
<evidence type="ECO:0000313" key="1">
    <source>
        <dbReference type="EMBL" id="GGU88418.1"/>
    </source>
</evidence>
<gene>
    <name evidence="1" type="ORF">GCM10010178_92330</name>
</gene>
<evidence type="ECO:0000313" key="2">
    <source>
        <dbReference type="Proteomes" id="UP000649573"/>
    </source>
</evidence>